<dbReference type="InterPro" id="IPR051049">
    <property type="entry name" value="Dienelactone_hydrolase-like"/>
</dbReference>
<dbReference type="InterPro" id="IPR002925">
    <property type="entry name" value="Dienelactn_hydro"/>
</dbReference>
<reference evidence="2 3" key="1">
    <citation type="submission" date="2011-05" db="EMBL/GenBank/DDBJ databases">
        <title>Whole genome sequence of Microlunatus phosphovorus NM-1.</title>
        <authorList>
            <person name="Hosoyama A."/>
            <person name="Sasaki K."/>
            <person name="Harada T."/>
            <person name="Igarashi R."/>
            <person name="Kawakoshi A."/>
            <person name="Sasagawa M."/>
            <person name="Fukada J."/>
            <person name="Nakamura S."/>
            <person name="Katano Y."/>
            <person name="Hanada S."/>
            <person name="Kamagata Y."/>
            <person name="Nakamura N."/>
            <person name="Yamazaki S."/>
            <person name="Fujita N."/>
        </authorList>
    </citation>
    <scope>NUCLEOTIDE SEQUENCE [LARGE SCALE GENOMIC DNA]</scope>
    <source>
        <strain evidence="3">ATCC 700054 / DSM 10555 / JCM 9379 / NBRC 101784 / NCIMB 13414 / VKM Ac-1990 / NM-1</strain>
    </source>
</reference>
<dbReference type="InterPro" id="IPR029058">
    <property type="entry name" value="AB_hydrolase_fold"/>
</dbReference>
<feature type="domain" description="Dienelactone hydrolase" evidence="1">
    <location>
        <begin position="15"/>
        <end position="231"/>
    </location>
</feature>
<dbReference type="eggNOG" id="COG0412">
    <property type="taxonomic scope" value="Bacteria"/>
</dbReference>
<dbReference type="EMBL" id="AP012204">
    <property type="protein sequence ID" value="BAK34654.1"/>
    <property type="molecule type" value="Genomic_DNA"/>
</dbReference>
<name>F5XRG4_MICPN</name>
<dbReference type="AlphaFoldDB" id="F5XRG4"/>
<gene>
    <name evidence="2" type="ordered locus">MLP_16400</name>
</gene>
<dbReference type="Proteomes" id="UP000007947">
    <property type="component" value="Chromosome"/>
</dbReference>
<dbReference type="GO" id="GO:0016787">
    <property type="term" value="F:hydrolase activity"/>
    <property type="evidence" value="ECO:0007669"/>
    <property type="project" value="UniProtKB-KW"/>
</dbReference>
<keyword evidence="3" id="KW-1185">Reference proteome</keyword>
<dbReference type="PANTHER" id="PTHR46623">
    <property type="entry name" value="CARBOXYMETHYLENEBUTENOLIDASE-RELATED"/>
    <property type="match status" value="1"/>
</dbReference>
<protein>
    <submittedName>
        <fullName evidence="2">Putative hydrolase</fullName>
    </submittedName>
</protein>
<dbReference type="KEGG" id="mph:MLP_16400"/>
<dbReference type="RefSeq" id="WP_013862537.1">
    <property type="nucleotide sequence ID" value="NC_015635.1"/>
</dbReference>
<dbReference type="OrthoDB" id="3208682at2"/>
<proteinExistence type="predicted"/>
<dbReference type="PANTHER" id="PTHR46623:SF6">
    <property type="entry name" value="ALPHA_BETA-HYDROLASES SUPERFAMILY PROTEIN"/>
    <property type="match status" value="1"/>
</dbReference>
<dbReference type="STRING" id="1032480.MLP_16400"/>
<evidence type="ECO:0000313" key="3">
    <source>
        <dbReference type="Proteomes" id="UP000007947"/>
    </source>
</evidence>
<dbReference type="SUPFAM" id="SSF53474">
    <property type="entry name" value="alpha/beta-Hydrolases"/>
    <property type="match status" value="1"/>
</dbReference>
<evidence type="ECO:0000313" key="2">
    <source>
        <dbReference type="EMBL" id="BAK34654.1"/>
    </source>
</evidence>
<dbReference type="Pfam" id="PF01738">
    <property type="entry name" value="DLH"/>
    <property type="match status" value="1"/>
</dbReference>
<dbReference type="HOGENOM" id="CLU_054590_7_1_11"/>
<organism evidence="2 3">
    <name type="scientific">Microlunatus phosphovorus (strain ATCC 700054 / DSM 10555 / JCM 9379 / NBRC 101784 / NCIMB 13414 / VKM Ac-1990 / NM-1)</name>
    <dbReference type="NCBI Taxonomy" id="1032480"/>
    <lineage>
        <taxon>Bacteria</taxon>
        <taxon>Bacillati</taxon>
        <taxon>Actinomycetota</taxon>
        <taxon>Actinomycetes</taxon>
        <taxon>Propionibacteriales</taxon>
        <taxon>Propionibacteriaceae</taxon>
        <taxon>Microlunatus</taxon>
    </lineage>
</organism>
<sequence length="234" mass="25018">METVTEDVTIGDRMAVSARPAGAGRWPGVVMLHEGYGINEVLRRQAQRLASAGYLVVAPDLLGDGQRYDALKSALESLTARQGTPFEVIAQSRTWVIDRRECNGKVGVIGFGLGGGYALAVAGSGFDAAAVNYAVIPEDAIELLRGSCPIVGSYGAKDRLSGGITKLAAALEEHQIDYDLKVYRRAGHSFLNDVPVGPVLLRPMMKIASVGPEPESAKHAWGRIESFFGRHLRG</sequence>
<accession>F5XRG4</accession>
<keyword evidence="2" id="KW-0378">Hydrolase</keyword>
<dbReference type="Gene3D" id="3.40.50.1820">
    <property type="entry name" value="alpha/beta hydrolase"/>
    <property type="match status" value="1"/>
</dbReference>
<evidence type="ECO:0000259" key="1">
    <source>
        <dbReference type="Pfam" id="PF01738"/>
    </source>
</evidence>